<dbReference type="PANTHER" id="PTHR43531">
    <property type="entry name" value="PROTEIN ICFG"/>
    <property type="match status" value="1"/>
</dbReference>
<evidence type="ECO:0000256" key="2">
    <source>
        <dbReference type="ARBA" id="ARBA00029447"/>
    </source>
</evidence>
<dbReference type="SMART" id="SM00283">
    <property type="entry name" value="MA"/>
    <property type="match status" value="1"/>
</dbReference>
<dbReference type="InterPro" id="IPR004090">
    <property type="entry name" value="Chemotax_Me-accpt_rcpt"/>
</dbReference>
<comment type="caution">
    <text evidence="7">The sequence shown here is derived from an EMBL/GenBank/DDBJ whole genome shotgun (WGS) entry which is preliminary data.</text>
</comment>
<evidence type="ECO:0000256" key="5">
    <source>
        <dbReference type="SAM" id="Phobius"/>
    </source>
</evidence>
<reference evidence="8" key="1">
    <citation type="submission" date="2017-11" db="EMBL/GenBank/DDBJ databases">
        <authorList>
            <person name="Watanabe M."/>
            <person name="Kojima H."/>
        </authorList>
    </citation>
    <scope>NUCLEOTIDE SEQUENCE [LARGE SCALE GENOMIC DNA]</scope>
    <source>
        <strain evidence="8">Tokyo 01</strain>
    </source>
</reference>
<dbReference type="GO" id="GO:0005886">
    <property type="term" value="C:plasma membrane"/>
    <property type="evidence" value="ECO:0007669"/>
    <property type="project" value="TreeGrafter"/>
</dbReference>
<keyword evidence="3" id="KW-0807">Transducer</keyword>
<dbReference type="EMBL" id="BEXT01000001">
    <property type="protein sequence ID" value="GBC63657.1"/>
    <property type="molecule type" value="Genomic_DNA"/>
</dbReference>
<evidence type="ECO:0000256" key="3">
    <source>
        <dbReference type="PROSITE-ProRule" id="PRU00284"/>
    </source>
</evidence>
<evidence type="ECO:0000256" key="4">
    <source>
        <dbReference type="SAM" id="MobiDB-lite"/>
    </source>
</evidence>
<dbReference type="AlphaFoldDB" id="A0A401G348"/>
<gene>
    <name evidence="7" type="ORF">DENIS_4655</name>
</gene>
<dbReference type="PANTHER" id="PTHR43531:SF11">
    <property type="entry name" value="METHYL-ACCEPTING CHEMOTAXIS PROTEIN 3"/>
    <property type="match status" value="1"/>
</dbReference>
<dbReference type="OrthoDB" id="5413149at2"/>
<dbReference type="InterPro" id="IPR004089">
    <property type="entry name" value="MCPsignal_dom"/>
</dbReference>
<keyword evidence="5" id="KW-1133">Transmembrane helix</keyword>
<keyword evidence="8" id="KW-1185">Reference proteome</keyword>
<evidence type="ECO:0000259" key="6">
    <source>
        <dbReference type="PROSITE" id="PS50111"/>
    </source>
</evidence>
<keyword evidence="5" id="KW-0472">Membrane</keyword>
<feature type="transmembrane region" description="Helical" evidence="5">
    <location>
        <begin position="206"/>
        <end position="228"/>
    </location>
</feature>
<evidence type="ECO:0000313" key="8">
    <source>
        <dbReference type="Proteomes" id="UP000288096"/>
    </source>
</evidence>
<dbReference type="SUPFAM" id="SSF58104">
    <property type="entry name" value="Methyl-accepting chemotaxis protein (MCP) signaling domain"/>
    <property type="match status" value="1"/>
</dbReference>
<feature type="domain" description="Methyl-accepting transducer" evidence="6">
    <location>
        <begin position="246"/>
        <end position="475"/>
    </location>
</feature>
<dbReference type="Gene3D" id="1.10.287.950">
    <property type="entry name" value="Methyl-accepting chemotaxis protein"/>
    <property type="match status" value="1"/>
</dbReference>
<dbReference type="InterPro" id="IPR051310">
    <property type="entry name" value="MCP_chemotaxis"/>
</dbReference>
<dbReference type="GO" id="GO:0007165">
    <property type="term" value="P:signal transduction"/>
    <property type="evidence" value="ECO:0007669"/>
    <property type="project" value="UniProtKB-KW"/>
</dbReference>
<accession>A0A401G348</accession>
<dbReference type="Proteomes" id="UP000288096">
    <property type="component" value="Unassembled WGS sequence"/>
</dbReference>
<feature type="region of interest" description="Disordered" evidence="4">
    <location>
        <begin position="446"/>
        <end position="476"/>
    </location>
</feature>
<name>A0A401G348_9BACT</name>
<dbReference type="GO" id="GO:0004888">
    <property type="term" value="F:transmembrane signaling receptor activity"/>
    <property type="evidence" value="ECO:0007669"/>
    <property type="project" value="InterPro"/>
</dbReference>
<feature type="compositionally biased region" description="Low complexity" evidence="4">
    <location>
        <begin position="458"/>
        <end position="476"/>
    </location>
</feature>
<comment type="similarity">
    <text evidence="2">Belongs to the methyl-accepting chemotaxis (MCP) protein family.</text>
</comment>
<evidence type="ECO:0000256" key="1">
    <source>
        <dbReference type="ARBA" id="ARBA00022500"/>
    </source>
</evidence>
<organism evidence="7 8">
    <name type="scientific">Desulfonema ishimotonii</name>
    <dbReference type="NCBI Taxonomy" id="45657"/>
    <lineage>
        <taxon>Bacteria</taxon>
        <taxon>Pseudomonadati</taxon>
        <taxon>Thermodesulfobacteriota</taxon>
        <taxon>Desulfobacteria</taxon>
        <taxon>Desulfobacterales</taxon>
        <taxon>Desulfococcaceae</taxon>
        <taxon>Desulfonema</taxon>
    </lineage>
</organism>
<sequence length="505" mass="54875">MNSERMKQARFGITVKTSFLNGLIVFGLLLIASIFLFRFESDIADFVIFQSIGTTEKVIEEQGARQKKNFRNDLKANAEIAGEMASMFLYNIDERGLRTSIRPYMKMEWVSAIRVTDADGLPFVALWRAEDTGEVKFDDALPDKFKAEGALFVEQGVVRKGERLGQLQIFYTEAPLQENLARSKQDAQKKNRGFEETVKQRIRKAFVTQVVIILCIVLGLILGITGGLNTVAIRPIRKIIDALSISAEQFSSASGQISSGSQSLAQLASQQASEVQETVASLSAISLMIKQNAEHSGIARKLMTEVNQEIRSANASIDELTASMTGIADASKDTFRIIKTIDEIAFQTNLLALNAAIEAARAGEAGAGFGVVAEEVRSLALRTAEAARNTSGLIEGTVEKIRQGGMLMDRTNAVFVNVSDSSAKVGELVSEIAAASEEQARSIDQINESTDRIDRGTQQNAANAEESASASEEMSAQAEQMKDIIVSLEAIVCGRRDPGKTVAEE</sequence>
<dbReference type="Pfam" id="PF00015">
    <property type="entry name" value="MCPsignal"/>
    <property type="match status" value="1"/>
</dbReference>
<keyword evidence="1" id="KW-0145">Chemotaxis</keyword>
<protein>
    <recommendedName>
        <fullName evidence="6">Methyl-accepting transducer domain-containing protein</fullName>
    </recommendedName>
</protein>
<keyword evidence="5" id="KW-0812">Transmembrane</keyword>
<proteinExistence type="inferred from homology"/>
<dbReference type="RefSeq" id="WP_124330703.1">
    <property type="nucleotide sequence ID" value="NZ_BEXT01000001.1"/>
</dbReference>
<dbReference type="GO" id="GO:0006935">
    <property type="term" value="P:chemotaxis"/>
    <property type="evidence" value="ECO:0007669"/>
    <property type="project" value="UniProtKB-KW"/>
</dbReference>
<dbReference type="PROSITE" id="PS50111">
    <property type="entry name" value="CHEMOTAXIS_TRANSDUC_2"/>
    <property type="match status" value="1"/>
</dbReference>
<reference evidence="8" key="2">
    <citation type="submission" date="2019-01" db="EMBL/GenBank/DDBJ databases">
        <title>Genome sequence of Desulfonema ishimotonii strain Tokyo 01.</title>
        <authorList>
            <person name="Fukui M."/>
        </authorList>
    </citation>
    <scope>NUCLEOTIDE SEQUENCE [LARGE SCALE GENOMIC DNA]</scope>
    <source>
        <strain evidence="8">Tokyo 01</strain>
    </source>
</reference>
<feature type="transmembrane region" description="Helical" evidence="5">
    <location>
        <begin position="20"/>
        <end position="39"/>
    </location>
</feature>
<evidence type="ECO:0000313" key="7">
    <source>
        <dbReference type="EMBL" id="GBC63657.1"/>
    </source>
</evidence>
<dbReference type="PRINTS" id="PR00260">
    <property type="entry name" value="CHEMTRNSDUCR"/>
</dbReference>